<dbReference type="EMBL" id="CADCVK010000045">
    <property type="protein sequence ID" value="CAA9465941.1"/>
    <property type="molecule type" value="Genomic_DNA"/>
</dbReference>
<organism evidence="2">
    <name type="scientific">uncultured Rubrobacteraceae bacterium</name>
    <dbReference type="NCBI Taxonomy" id="349277"/>
    <lineage>
        <taxon>Bacteria</taxon>
        <taxon>Bacillati</taxon>
        <taxon>Actinomycetota</taxon>
        <taxon>Rubrobacteria</taxon>
        <taxon>Rubrobacterales</taxon>
        <taxon>Rubrobacteraceae</taxon>
        <taxon>environmental samples</taxon>
    </lineage>
</organism>
<feature type="non-terminal residue" evidence="2">
    <location>
        <position position="30"/>
    </location>
</feature>
<gene>
    <name evidence="2" type="ORF">AVDCRST_MAG12-307</name>
</gene>
<reference evidence="2" key="1">
    <citation type="submission" date="2020-02" db="EMBL/GenBank/DDBJ databases">
        <authorList>
            <person name="Meier V. D."/>
        </authorList>
    </citation>
    <scope>NUCLEOTIDE SEQUENCE</scope>
    <source>
        <strain evidence="2">AVDCRST_MAG12</strain>
    </source>
</reference>
<feature type="compositionally biased region" description="Low complexity" evidence="1">
    <location>
        <begin position="13"/>
        <end position="30"/>
    </location>
</feature>
<evidence type="ECO:0000256" key="1">
    <source>
        <dbReference type="SAM" id="MobiDB-lite"/>
    </source>
</evidence>
<name>A0A6J4RH89_9ACTN</name>
<sequence>WTRSSAPRANSWPPRSATPRRSSSRPLAGR</sequence>
<accession>A0A6J4RH89</accession>
<protein>
    <submittedName>
        <fullName evidence="2">Uncharacterized protein</fullName>
    </submittedName>
</protein>
<evidence type="ECO:0000313" key="2">
    <source>
        <dbReference type="EMBL" id="CAA9465941.1"/>
    </source>
</evidence>
<proteinExistence type="predicted"/>
<feature type="region of interest" description="Disordered" evidence="1">
    <location>
        <begin position="1"/>
        <end position="30"/>
    </location>
</feature>
<feature type="non-terminal residue" evidence="2">
    <location>
        <position position="1"/>
    </location>
</feature>
<dbReference type="AlphaFoldDB" id="A0A6J4RH89"/>